<dbReference type="GO" id="GO:0050839">
    <property type="term" value="F:cell adhesion molecule binding"/>
    <property type="evidence" value="ECO:0007669"/>
    <property type="project" value="TreeGrafter"/>
</dbReference>
<organism evidence="9 10">
    <name type="scientific">Mytilus coruscus</name>
    <name type="common">Sea mussel</name>
    <dbReference type="NCBI Taxonomy" id="42192"/>
    <lineage>
        <taxon>Eukaryota</taxon>
        <taxon>Metazoa</taxon>
        <taxon>Spiralia</taxon>
        <taxon>Lophotrochozoa</taxon>
        <taxon>Mollusca</taxon>
        <taxon>Bivalvia</taxon>
        <taxon>Autobranchia</taxon>
        <taxon>Pteriomorphia</taxon>
        <taxon>Mytilida</taxon>
        <taxon>Mytiloidea</taxon>
        <taxon>Mytilidae</taxon>
        <taxon>Mytilinae</taxon>
        <taxon>Mytilus</taxon>
    </lineage>
</organism>
<evidence type="ECO:0000313" key="10">
    <source>
        <dbReference type="Proteomes" id="UP000507470"/>
    </source>
</evidence>
<feature type="signal peptide" evidence="7">
    <location>
        <begin position="1"/>
        <end position="22"/>
    </location>
</feature>
<feature type="chain" id="PRO_5027100920" evidence="7">
    <location>
        <begin position="23"/>
        <end position="591"/>
    </location>
</feature>
<keyword evidence="5" id="KW-0393">Immunoglobulin domain</keyword>
<proteinExistence type="predicted"/>
<dbReference type="Proteomes" id="UP000507470">
    <property type="component" value="Unassembled WGS sequence"/>
</dbReference>
<dbReference type="EMBL" id="CACVKT020009343">
    <property type="protein sequence ID" value="CAC5421328.1"/>
    <property type="molecule type" value="Genomic_DNA"/>
</dbReference>
<dbReference type="GO" id="GO:0098609">
    <property type="term" value="P:cell-cell adhesion"/>
    <property type="evidence" value="ECO:0007669"/>
    <property type="project" value="TreeGrafter"/>
</dbReference>
<dbReference type="AlphaFoldDB" id="A0A6J8ELH6"/>
<name>A0A6J8ELH6_MYTCO</name>
<feature type="domain" description="Ig-like" evidence="8">
    <location>
        <begin position="122"/>
        <end position="196"/>
    </location>
</feature>
<evidence type="ECO:0000256" key="5">
    <source>
        <dbReference type="ARBA" id="ARBA00023319"/>
    </source>
</evidence>
<keyword evidence="4" id="KW-0325">Glycoprotein</keyword>
<protein>
    <submittedName>
        <fullName evidence="9">HMCN</fullName>
    </submittedName>
</protein>
<dbReference type="InterPro" id="IPR036179">
    <property type="entry name" value="Ig-like_dom_sf"/>
</dbReference>
<keyword evidence="7" id="KW-0732">Signal</keyword>
<keyword evidence="2" id="KW-0472">Membrane</keyword>
<dbReference type="SMART" id="SM00409">
    <property type="entry name" value="IG"/>
    <property type="match status" value="2"/>
</dbReference>
<evidence type="ECO:0000256" key="1">
    <source>
        <dbReference type="ARBA" id="ARBA00004479"/>
    </source>
</evidence>
<accession>A0A6J8ELH6</accession>
<evidence type="ECO:0000256" key="6">
    <source>
        <dbReference type="SAM" id="MobiDB-lite"/>
    </source>
</evidence>
<feature type="region of interest" description="Disordered" evidence="6">
    <location>
        <begin position="504"/>
        <end position="532"/>
    </location>
</feature>
<evidence type="ECO:0000256" key="4">
    <source>
        <dbReference type="ARBA" id="ARBA00023180"/>
    </source>
</evidence>
<dbReference type="SUPFAM" id="SSF48726">
    <property type="entry name" value="Immunoglobulin"/>
    <property type="match status" value="1"/>
</dbReference>
<dbReference type="PANTHER" id="PTHR11640">
    <property type="entry name" value="NEPHRIN"/>
    <property type="match status" value="1"/>
</dbReference>
<dbReference type="InterPro" id="IPR051275">
    <property type="entry name" value="Cell_adhesion_signaling"/>
</dbReference>
<keyword evidence="10" id="KW-1185">Reference proteome</keyword>
<evidence type="ECO:0000259" key="8">
    <source>
        <dbReference type="PROSITE" id="PS50835"/>
    </source>
</evidence>
<dbReference type="GO" id="GO:0005886">
    <property type="term" value="C:plasma membrane"/>
    <property type="evidence" value="ECO:0007669"/>
    <property type="project" value="TreeGrafter"/>
</dbReference>
<evidence type="ECO:0000256" key="2">
    <source>
        <dbReference type="ARBA" id="ARBA00023136"/>
    </source>
</evidence>
<keyword evidence="3" id="KW-1015">Disulfide bond</keyword>
<evidence type="ECO:0000256" key="3">
    <source>
        <dbReference type="ARBA" id="ARBA00023157"/>
    </source>
</evidence>
<gene>
    <name evidence="9" type="ORF">MCOR_53464</name>
</gene>
<reference evidence="9 10" key="1">
    <citation type="submission" date="2020-06" db="EMBL/GenBank/DDBJ databases">
        <authorList>
            <person name="Li R."/>
            <person name="Bekaert M."/>
        </authorList>
    </citation>
    <scope>NUCLEOTIDE SEQUENCE [LARGE SCALE GENOMIC DNA]</scope>
    <source>
        <strain evidence="10">wild</strain>
    </source>
</reference>
<evidence type="ECO:0000256" key="7">
    <source>
        <dbReference type="SAM" id="SignalP"/>
    </source>
</evidence>
<comment type="subcellular location">
    <subcellularLocation>
        <location evidence="1">Membrane</location>
        <topology evidence="1">Single-pass type I membrane protein</topology>
    </subcellularLocation>
</comment>
<dbReference type="InterPro" id="IPR007110">
    <property type="entry name" value="Ig-like_dom"/>
</dbReference>
<dbReference type="InterPro" id="IPR003599">
    <property type="entry name" value="Ig_sub"/>
</dbReference>
<evidence type="ECO:0000313" key="9">
    <source>
        <dbReference type="EMBL" id="CAC5421328.1"/>
    </source>
</evidence>
<feature type="compositionally biased region" description="Low complexity" evidence="6">
    <location>
        <begin position="510"/>
        <end position="525"/>
    </location>
</feature>
<sequence length="591" mass="66936">MGLVNLCLFWLFLQDKSMLTDANITIYTTEGSTVNLTLKSIASVLSLRKDGKRYTYYDMPAEGVIIGQYGMILRPDILEFQIINVTANDTGFYSIGYLEVSLTSRLTITNTSCPSSQIKQVCAIVGSSPILTFIYKWPVYKSKFKVNSFSMYWIRRSERIVNVTIYTDIQIYNVTHEDEGFYRCVLQLRGSSTKLQVVNLRFINQTDKQTIVGQEGTKLDINCTSDTTQIITALKLESNGTIKAIGDNQTVSYSFIPDRTDHMTKYKCMDSAHSSIMIEVKLIIRYAPEVTIRYTNGTIECNGNGVPPIYGVYRLDQISKLGELVRSVNLNNETFILYTELFPYQRNGKYTCVVSNSIPDTNGKILQTLSTNVNYEGPPVFAKENRYVKIGKVGQSSVTMSFHVYSCPDVEEIFLEKLGRIRGQKRKIHKFVLKSTLLYNEFDNKDGIPGYDILIESDELYIDDLQPYCITVTNRLGASEYHFAITKKGQHISISMDDSNIIDDKEQSSDQKSQNSNDSDSESSQNVMVGNVGGEYENPYQTVLQDRPESHQYTQITIERNTSISSAESNCEMQILEKSSTKEAGYINLQF</sequence>
<dbReference type="PANTHER" id="PTHR11640:SF31">
    <property type="entry name" value="IRREGULAR CHIASM C-ROUGHEST PROTEIN-RELATED"/>
    <property type="match status" value="1"/>
</dbReference>
<dbReference type="GO" id="GO:0005911">
    <property type="term" value="C:cell-cell junction"/>
    <property type="evidence" value="ECO:0007669"/>
    <property type="project" value="TreeGrafter"/>
</dbReference>
<dbReference type="PROSITE" id="PS50835">
    <property type="entry name" value="IG_LIKE"/>
    <property type="match status" value="1"/>
</dbReference>